<comment type="caution">
    <text evidence="4">The sequence shown here is derived from an EMBL/GenBank/DDBJ whole genome shotgun (WGS) entry which is preliminary data.</text>
</comment>
<dbReference type="EMBL" id="RZGK01000015">
    <property type="protein sequence ID" value="KAF9693787.1"/>
    <property type="molecule type" value="Genomic_DNA"/>
</dbReference>
<keyword evidence="2" id="KW-0472">Membrane</keyword>
<evidence type="ECO:0000256" key="1">
    <source>
        <dbReference type="SAM" id="MobiDB-lite"/>
    </source>
</evidence>
<feature type="chain" id="PRO_5034535243" description="Galactose oxidase" evidence="3">
    <location>
        <begin position="30"/>
        <end position="1158"/>
    </location>
</feature>
<evidence type="ECO:0008006" key="6">
    <source>
        <dbReference type="Google" id="ProtNLM"/>
    </source>
</evidence>
<dbReference type="Gene3D" id="2.120.10.80">
    <property type="entry name" value="Kelch-type beta propeller"/>
    <property type="match status" value="1"/>
</dbReference>
<keyword evidence="3" id="KW-0732">Signal</keyword>
<evidence type="ECO:0000313" key="5">
    <source>
        <dbReference type="Proteomes" id="UP000651452"/>
    </source>
</evidence>
<dbReference type="AlphaFoldDB" id="A0A8H7MHT3"/>
<feature type="region of interest" description="Disordered" evidence="1">
    <location>
        <begin position="814"/>
        <end position="844"/>
    </location>
</feature>
<feature type="signal peptide" evidence="3">
    <location>
        <begin position="1"/>
        <end position="29"/>
    </location>
</feature>
<accession>A0A8H7MHT3</accession>
<evidence type="ECO:0000256" key="3">
    <source>
        <dbReference type="SAM" id="SignalP"/>
    </source>
</evidence>
<feature type="compositionally biased region" description="Basic and acidic residues" evidence="1">
    <location>
        <begin position="1065"/>
        <end position="1074"/>
    </location>
</feature>
<gene>
    <name evidence="4" type="ORF">EKO04_008352</name>
</gene>
<feature type="compositionally biased region" description="Low complexity" evidence="1">
    <location>
        <begin position="437"/>
        <end position="448"/>
    </location>
</feature>
<sequence length="1158" mass="125452">MRSTTTPARTWLQWSALLHVPLLLFFAAAQMPHNPTRLLHNGNHIYVFQPSSRSSAQFQLGSIDVSTTFDAASLPYTTLYPTLPFLNDTTSRAFTPVLDDGGNLTVYTGNCSQGASGGEIWSFIPATGEKQGSWFQQNLSIESEKHAATIGANYLSNGISFSSIVGGSAANTGVYFFGGMCPSLEDDSNNWQSAANYSNLMVTLEPSGNAIGAITYKMDVSPSRGPPIPEAGFTMTGLTPTYSNRSDGSQTQQQNFVLVGGHTSAAFINMSQVALFSLPEQGWTFISIQQPNAPHASLSTRDTTTVDPRSGHTAVLSSDGQQIIIYGGWVGDITSPAEPQLAVLNIADGFGGNGDWRWEIPDIPSGSGSPGTSSLYGHGAVMLPGGVMMVTGGYSIPTTASRRRRDAPVVNTKTYFLNLTSNTWITDYYPPPGPSGSGPTDTGPLSSPGQRAGLGVGIGIGLAAVCGLFAFYMWYTRRLQKQRDLREKQLQELSLVAHRYNIEDYSLGFDGRESQADAMEYFAGQNGSYYFTPGSQGGQGWKSSHGQDAERTGLLLEIPSPTRGLRRSLSGRPAYAMGIVRGPGQIHPIDELEEGEEEEEAEKATDETPLTERREMSERKVNKISSVFDNAPQLDPFSNTQREDSGKKSTIRSASSSPILEDVQDHGHPMTESEWPGPSVAAVRRSNTVSTGRMSPDKSSSDERTNSNLSERSTRSNLSWTSSHGSLARSASVRAAAVATTTCQVNPFRSPDASPIHNRPHRCSESGTKTAAHPRTQSSSSARSNGYADIDTFRTAQSSFAHLQAEGENLLGCKPEQARPETSSTSNGSNPHPRGDTEAGNSRAATVTLATSYTLERSRPESRDVRKSWLGSVRRVLRRSASGADRTRSLTNTVSNHEPYTDNPASPVGISATDNRKSSLSNVPPRRAASDASFWKSRRGKQDWEEELENRWTRNSGDDWGAPEDIARTEKDRLRQEWRERGNLLVNLTSDDELPTPRTPITPSELGVPNTDHRPCTPADEGDWDVEAAVERRVVQVMFTVPKSKLRVVNADPDGSSILSLPQENFKEGDDARTGDASGSPSRVKDLAGKFEQMSSSKASSTRMTPRASPVPSPSPSVKSMKIRARRSLTSLNKQSIRRSSATSPLAEFKANHDVVEE</sequence>
<dbReference type="InterPro" id="IPR015915">
    <property type="entry name" value="Kelch-typ_b-propeller"/>
</dbReference>
<feature type="region of interest" description="Disordered" evidence="1">
    <location>
        <begin position="989"/>
        <end position="1014"/>
    </location>
</feature>
<feature type="compositionally biased region" description="Acidic residues" evidence="1">
    <location>
        <begin position="592"/>
        <end position="601"/>
    </location>
</feature>
<proteinExistence type="predicted"/>
<feature type="region of interest" description="Disordered" evidence="1">
    <location>
        <begin position="945"/>
        <end position="964"/>
    </location>
</feature>
<feature type="compositionally biased region" description="Polar residues" evidence="1">
    <location>
        <begin position="765"/>
        <end position="784"/>
    </location>
</feature>
<protein>
    <recommendedName>
        <fullName evidence="6">Galactose oxidase</fullName>
    </recommendedName>
</protein>
<feature type="region of interest" description="Disordered" evidence="1">
    <location>
        <begin position="880"/>
        <end position="940"/>
    </location>
</feature>
<feature type="region of interest" description="Disordered" evidence="1">
    <location>
        <begin position="1050"/>
        <end position="1145"/>
    </location>
</feature>
<feature type="region of interest" description="Disordered" evidence="1">
    <location>
        <begin position="428"/>
        <end position="448"/>
    </location>
</feature>
<feature type="compositionally biased region" description="Polar residues" evidence="1">
    <location>
        <begin position="1128"/>
        <end position="1144"/>
    </location>
</feature>
<name>A0A8H7MHT3_9PLEO</name>
<feature type="compositionally biased region" description="Polar residues" evidence="1">
    <location>
        <begin position="889"/>
        <end position="898"/>
    </location>
</feature>
<feature type="transmembrane region" description="Helical" evidence="2">
    <location>
        <begin position="454"/>
        <end position="475"/>
    </location>
</feature>
<keyword evidence="2" id="KW-0812">Transmembrane</keyword>
<dbReference type="InterPro" id="IPR011043">
    <property type="entry name" value="Gal_Oxase/kelch_b-propeller"/>
</dbReference>
<dbReference type="SUPFAM" id="SSF50965">
    <property type="entry name" value="Galactose oxidase, central domain"/>
    <property type="match status" value="1"/>
</dbReference>
<feature type="compositionally biased region" description="Basic and acidic residues" evidence="1">
    <location>
        <begin position="602"/>
        <end position="621"/>
    </location>
</feature>
<reference evidence="4" key="1">
    <citation type="submission" date="2018-12" db="EMBL/GenBank/DDBJ databases">
        <authorList>
            <person name="Syme R.A."/>
            <person name="Farfan-Caceres L."/>
            <person name="Lichtenzveig J."/>
        </authorList>
    </citation>
    <scope>NUCLEOTIDE SEQUENCE</scope>
    <source>
        <strain evidence="4">Al4</strain>
    </source>
</reference>
<feature type="region of interest" description="Disordered" evidence="1">
    <location>
        <begin position="592"/>
        <end position="723"/>
    </location>
</feature>
<feature type="compositionally biased region" description="Polar residues" evidence="1">
    <location>
        <begin position="1093"/>
        <end position="1104"/>
    </location>
</feature>
<feature type="compositionally biased region" description="Polar residues" evidence="1">
    <location>
        <begin position="820"/>
        <end position="830"/>
    </location>
</feature>
<organism evidence="4 5">
    <name type="scientific">Ascochyta lentis</name>
    <dbReference type="NCBI Taxonomy" id="205686"/>
    <lineage>
        <taxon>Eukaryota</taxon>
        <taxon>Fungi</taxon>
        <taxon>Dikarya</taxon>
        <taxon>Ascomycota</taxon>
        <taxon>Pezizomycotina</taxon>
        <taxon>Dothideomycetes</taxon>
        <taxon>Pleosporomycetidae</taxon>
        <taxon>Pleosporales</taxon>
        <taxon>Pleosporineae</taxon>
        <taxon>Didymellaceae</taxon>
        <taxon>Ascochyta</taxon>
    </lineage>
</organism>
<keyword evidence="5" id="KW-1185">Reference proteome</keyword>
<feature type="transmembrane region" description="Helical" evidence="2">
    <location>
        <begin position="375"/>
        <end position="396"/>
    </location>
</feature>
<dbReference type="Proteomes" id="UP000651452">
    <property type="component" value="Unassembled WGS sequence"/>
</dbReference>
<evidence type="ECO:0000313" key="4">
    <source>
        <dbReference type="EMBL" id="KAF9693787.1"/>
    </source>
</evidence>
<keyword evidence="2" id="KW-1133">Transmembrane helix</keyword>
<dbReference type="OrthoDB" id="205993at2759"/>
<reference evidence="4" key="2">
    <citation type="submission" date="2020-09" db="EMBL/GenBank/DDBJ databases">
        <title>Reference genome assembly for Australian Ascochyta lentis isolate Al4.</title>
        <authorList>
            <person name="Lee R.C."/>
            <person name="Farfan-Caceres L.M."/>
            <person name="Debler J.W."/>
            <person name="Williams A.H."/>
            <person name="Henares B.M."/>
        </authorList>
    </citation>
    <scope>NUCLEOTIDE SEQUENCE</scope>
    <source>
        <strain evidence="4">Al4</strain>
    </source>
</reference>
<feature type="compositionally biased region" description="Polar residues" evidence="1">
    <location>
        <begin position="706"/>
        <end position="723"/>
    </location>
</feature>
<feature type="region of interest" description="Disordered" evidence="1">
    <location>
        <begin position="745"/>
        <end position="786"/>
    </location>
</feature>
<feature type="compositionally biased region" description="Basic and acidic residues" evidence="1">
    <location>
        <begin position="695"/>
        <end position="705"/>
    </location>
</feature>
<evidence type="ECO:0000256" key="2">
    <source>
        <dbReference type="SAM" id="Phobius"/>
    </source>
</evidence>